<dbReference type="InterPro" id="IPR033399">
    <property type="entry name" value="TP_0789-like"/>
</dbReference>
<organism evidence="3 4">
    <name type="scientific">Orenia metallireducens</name>
    <dbReference type="NCBI Taxonomy" id="1413210"/>
    <lineage>
        <taxon>Bacteria</taxon>
        <taxon>Bacillati</taxon>
        <taxon>Bacillota</taxon>
        <taxon>Clostridia</taxon>
        <taxon>Halanaerobiales</taxon>
        <taxon>Halobacteroidaceae</taxon>
        <taxon>Orenia</taxon>
    </lineage>
</organism>
<feature type="signal peptide" evidence="1">
    <location>
        <begin position="1"/>
        <end position="21"/>
    </location>
</feature>
<dbReference type="RefSeq" id="WP_097018550.1">
    <property type="nucleotide sequence ID" value="NZ_OBDZ01000020.1"/>
</dbReference>
<keyword evidence="4" id="KW-1185">Reference proteome</keyword>
<keyword evidence="1" id="KW-0732">Signal</keyword>
<accession>A0A285HJH7</accession>
<keyword evidence="3" id="KW-0449">Lipoprotein</keyword>
<proteinExistence type="predicted"/>
<evidence type="ECO:0000259" key="2">
    <source>
        <dbReference type="Pfam" id="PF17131"/>
    </source>
</evidence>
<dbReference type="Gene3D" id="2.50.20.10">
    <property type="entry name" value="Lipoprotein localisation LolA/LolB/LppX"/>
    <property type="match status" value="1"/>
</dbReference>
<dbReference type="OrthoDB" id="9803781at2"/>
<evidence type="ECO:0000256" key="1">
    <source>
        <dbReference type="SAM" id="SignalP"/>
    </source>
</evidence>
<dbReference type="EMBL" id="OBDZ01000020">
    <property type="protein sequence ID" value="SNY35763.1"/>
    <property type="molecule type" value="Genomic_DNA"/>
</dbReference>
<dbReference type="CDD" id="cd16329">
    <property type="entry name" value="LolA_like"/>
    <property type="match status" value="1"/>
</dbReference>
<evidence type="ECO:0000313" key="3">
    <source>
        <dbReference type="EMBL" id="SNY35763.1"/>
    </source>
</evidence>
<sequence length="268" mass="30664">MRRISIVVLIVILALTSQAFAMTGRDVMDKAKDIINDGDSMHALMGMDLIDDNGEVQARKIEVWGITYNQAKDLSKVVMEFRTPASIKGTRFLQVENDGRDDDKWIYLPSLGRVRRISSSEGSKSFVGSDFTYDDMSSREVDEDSHKILREEKLGDYDCYVVESIPKNSKDAQYAKRISWVTKEHFVPVRVEMYSKKTGNLQKLLTVKHNIKKIDGIWTVFDALMKDMESGHSTKLYIIRGKSGAPYIEYNKKISPARFTKRFLKTGR</sequence>
<feature type="domain" description="Uncharacterized protein TP-0789" evidence="2">
    <location>
        <begin position="75"/>
        <end position="266"/>
    </location>
</feature>
<dbReference type="Pfam" id="PF17131">
    <property type="entry name" value="LolA_like"/>
    <property type="match status" value="1"/>
</dbReference>
<dbReference type="AlphaFoldDB" id="A0A285HJH7"/>
<dbReference type="Proteomes" id="UP000219573">
    <property type="component" value="Unassembled WGS sequence"/>
</dbReference>
<gene>
    <name evidence="3" type="ORF">SAMN06265827_1202</name>
</gene>
<reference evidence="4" key="1">
    <citation type="submission" date="2017-09" db="EMBL/GenBank/DDBJ databases">
        <authorList>
            <person name="Varghese N."/>
            <person name="Submissions S."/>
        </authorList>
    </citation>
    <scope>NUCLEOTIDE SEQUENCE [LARGE SCALE GENOMIC DNA]</scope>
    <source>
        <strain evidence="4">MSL47</strain>
    </source>
</reference>
<protein>
    <submittedName>
        <fullName evidence="3">Outer membrane lipoprotein-sorting protein</fullName>
    </submittedName>
</protein>
<evidence type="ECO:0000313" key="4">
    <source>
        <dbReference type="Proteomes" id="UP000219573"/>
    </source>
</evidence>
<feature type="chain" id="PRO_5012786608" evidence="1">
    <location>
        <begin position="22"/>
        <end position="268"/>
    </location>
</feature>
<name>A0A285HJH7_9FIRM</name>